<keyword evidence="2" id="KW-0812">Transmembrane</keyword>
<sequence length="367" mass="40738">MWPRGVMLWLTLIWRSVAGQMVVDAHGRLVPVQEHLTATALAPVIRKGIPTDWPRPTPVPSHEDAGVPDVRPPELEREAQIAPLRSEPFEKPAEVKRSWLSRHGTDLLIVTSGAFLVPAQRAGRHGLNWFSVIFASQAVICGIYHYCDQHRVGTELNGPVCSDQSYRFWHLADHGMAYFVMLQMGFLLLGPEDPILRRFSPWTSVEHPPFAGNAGECHEPDATGSEQGILGQWQTVSATRLCPGFLMFLVIWRAARGEHVIGSPAFHVVLGTLCCLLFLFAQSAFWLLRRSVATQALQMKQAWFRALLCICSVIIATMMFVAMQLVANDGTKVGMGGAKAFAHSAWHALRPFGLIWSASRDTTSSKR</sequence>
<feature type="compositionally biased region" description="Basic and acidic residues" evidence="1">
    <location>
        <begin position="61"/>
        <end position="72"/>
    </location>
</feature>
<name>A0A9P1GQD2_9DINO</name>
<evidence type="ECO:0000313" key="5">
    <source>
        <dbReference type="EMBL" id="CAL4806434.1"/>
    </source>
</evidence>
<proteinExistence type="predicted"/>
<dbReference type="EMBL" id="CAMXCT030006733">
    <property type="protein sequence ID" value="CAL4806434.1"/>
    <property type="molecule type" value="Genomic_DNA"/>
</dbReference>
<evidence type="ECO:0000256" key="3">
    <source>
        <dbReference type="SAM" id="SignalP"/>
    </source>
</evidence>
<protein>
    <submittedName>
        <fullName evidence="5">Ceramidase</fullName>
    </submittedName>
</protein>
<keyword evidence="6" id="KW-1185">Reference proteome</keyword>
<feature type="transmembrane region" description="Helical" evidence="2">
    <location>
        <begin position="261"/>
        <end position="281"/>
    </location>
</feature>
<reference evidence="4" key="1">
    <citation type="submission" date="2022-10" db="EMBL/GenBank/DDBJ databases">
        <authorList>
            <person name="Chen Y."/>
            <person name="Dougan E. K."/>
            <person name="Chan C."/>
            <person name="Rhodes N."/>
            <person name="Thang M."/>
        </authorList>
    </citation>
    <scope>NUCLEOTIDE SEQUENCE</scope>
</reference>
<evidence type="ECO:0000256" key="1">
    <source>
        <dbReference type="SAM" id="MobiDB-lite"/>
    </source>
</evidence>
<dbReference type="EMBL" id="CAMXCT020006733">
    <property type="protein sequence ID" value="CAL1172497.1"/>
    <property type="molecule type" value="Genomic_DNA"/>
</dbReference>
<dbReference type="Proteomes" id="UP001152797">
    <property type="component" value="Unassembled WGS sequence"/>
</dbReference>
<organism evidence="4">
    <name type="scientific">Cladocopium goreaui</name>
    <dbReference type="NCBI Taxonomy" id="2562237"/>
    <lineage>
        <taxon>Eukaryota</taxon>
        <taxon>Sar</taxon>
        <taxon>Alveolata</taxon>
        <taxon>Dinophyceae</taxon>
        <taxon>Suessiales</taxon>
        <taxon>Symbiodiniaceae</taxon>
        <taxon>Cladocopium</taxon>
    </lineage>
</organism>
<keyword evidence="3" id="KW-0732">Signal</keyword>
<feature type="transmembrane region" description="Helical" evidence="2">
    <location>
        <begin position="302"/>
        <end position="327"/>
    </location>
</feature>
<comment type="caution">
    <text evidence="4">The sequence shown here is derived from an EMBL/GenBank/DDBJ whole genome shotgun (WGS) entry which is preliminary data.</text>
</comment>
<dbReference type="AlphaFoldDB" id="A0A9P1GQD2"/>
<dbReference type="EMBL" id="CAMXCT010006733">
    <property type="protein sequence ID" value="CAI4019122.1"/>
    <property type="molecule type" value="Genomic_DNA"/>
</dbReference>
<dbReference type="OrthoDB" id="446258at2759"/>
<feature type="signal peptide" evidence="3">
    <location>
        <begin position="1"/>
        <end position="19"/>
    </location>
</feature>
<feature type="chain" id="PRO_5043273116" evidence="3">
    <location>
        <begin position="20"/>
        <end position="367"/>
    </location>
</feature>
<gene>
    <name evidence="4" type="ORF">C1SCF055_LOCUS43643</name>
</gene>
<evidence type="ECO:0000313" key="6">
    <source>
        <dbReference type="Proteomes" id="UP001152797"/>
    </source>
</evidence>
<evidence type="ECO:0000256" key="2">
    <source>
        <dbReference type="SAM" id="Phobius"/>
    </source>
</evidence>
<accession>A0A9P1GQD2</accession>
<keyword evidence="2" id="KW-0472">Membrane</keyword>
<reference evidence="5 6" key="2">
    <citation type="submission" date="2024-05" db="EMBL/GenBank/DDBJ databases">
        <authorList>
            <person name="Chen Y."/>
            <person name="Shah S."/>
            <person name="Dougan E. K."/>
            <person name="Thang M."/>
            <person name="Chan C."/>
        </authorList>
    </citation>
    <scope>NUCLEOTIDE SEQUENCE [LARGE SCALE GENOMIC DNA]</scope>
</reference>
<feature type="region of interest" description="Disordered" evidence="1">
    <location>
        <begin position="52"/>
        <end position="72"/>
    </location>
</feature>
<keyword evidence="2" id="KW-1133">Transmembrane helix</keyword>
<evidence type="ECO:0000313" key="4">
    <source>
        <dbReference type="EMBL" id="CAI4019122.1"/>
    </source>
</evidence>